<dbReference type="Proteomes" id="UP000218418">
    <property type="component" value="Chromosome"/>
</dbReference>
<keyword evidence="5" id="KW-0411">Iron-sulfur</keyword>
<dbReference type="InterPro" id="IPR017941">
    <property type="entry name" value="Rieske_2Fe-2S"/>
</dbReference>
<dbReference type="OrthoDB" id="477744at2"/>
<evidence type="ECO:0000256" key="2">
    <source>
        <dbReference type="ARBA" id="ARBA00022723"/>
    </source>
</evidence>
<dbReference type="GO" id="GO:0051537">
    <property type="term" value="F:2 iron, 2 sulfur cluster binding"/>
    <property type="evidence" value="ECO:0007669"/>
    <property type="project" value="UniProtKB-KW"/>
</dbReference>
<keyword evidence="2" id="KW-0479">Metal-binding</keyword>
<evidence type="ECO:0000313" key="8">
    <source>
        <dbReference type="Proteomes" id="UP000218418"/>
    </source>
</evidence>
<evidence type="ECO:0000256" key="5">
    <source>
        <dbReference type="ARBA" id="ARBA00023014"/>
    </source>
</evidence>
<dbReference type="InterPro" id="IPR036922">
    <property type="entry name" value="Rieske_2Fe-2S_sf"/>
</dbReference>
<dbReference type="PANTHER" id="PTHR21266:SF57">
    <property type="entry name" value="3-CHLOROBENZOATE-3,4-DIOXYGENASE"/>
    <property type="match status" value="1"/>
</dbReference>
<dbReference type="Pfam" id="PF19112">
    <property type="entry name" value="VanA_C"/>
    <property type="match status" value="1"/>
</dbReference>
<sequence>MNFILPGAPWLIAHRSMLGVNKPYKITLNNCDYVLWQNKMGEIFALENVCPHMQAPLDNGWVCKENNSITCPFHALEFDGKGRLIKDGEAKGEAITKSLDLIIKDDLIWTYGNFEPRLSVPSFIREKSKGLNFFGVAGNKAIQAEFLKCIKINYDFNHQNGVHSDTFRIKENPLESFEKDGYYAKVVQTFIREDNTIQELFQNPSLISFPKKIKNQLEYTFPSTTLFKAEVPLGEILQFFILYPETENRTRTFVLLYANWGNPVINVPGLGNLIKRSLLKSTAKIVEQDSKALESLYPSQKPKIRLPKEEIMFYVEGLYHEW</sequence>
<dbReference type="GO" id="GO:0046872">
    <property type="term" value="F:metal ion binding"/>
    <property type="evidence" value="ECO:0007669"/>
    <property type="project" value="UniProtKB-KW"/>
</dbReference>
<dbReference type="GO" id="GO:0004497">
    <property type="term" value="F:monooxygenase activity"/>
    <property type="evidence" value="ECO:0007669"/>
    <property type="project" value="UniProtKB-ARBA"/>
</dbReference>
<dbReference type="Pfam" id="PF00355">
    <property type="entry name" value="Rieske"/>
    <property type="match status" value="1"/>
</dbReference>
<dbReference type="EMBL" id="AP018227">
    <property type="protein sequence ID" value="BAY87459.1"/>
    <property type="molecule type" value="Genomic_DNA"/>
</dbReference>
<gene>
    <name evidence="7" type="ORF">NIES267_69810</name>
</gene>
<keyword evidence="4" id="KW-0408">Iron</keyword>
<evidence type="ECO:0000256" key="4">
    <source>
        <dbReference type="ARBA" id="ARBA00023004"/>
    </source>
</evidence>
<dbReference type="AlphaFoldDB" id="A0A1Z4M1U8"/>
<evidence type="ECO:0000256" key="3">
    <source>
        <dbReference type="ARBA" id="ARBA00023002"/>
    </source>
</evidence>
<evidence type="ECO:0000259" key="6">
    <source>
        <dbReference type="PROSITE" id="PS51296"/>
    </source>
</evidence>
<dbReference type="InterPro" id="IPR044043">
    <property type="entry name" value="VanA_C_cat"/>
</dbReference>
<dbReference type="GO" id="GO:0016705">
    <property type="term" value="F:oxidoreductase activity, acting on paired donors, with incorporation or reduction of molecular oxygen"/>
    <property type="evidence" value="ECO:0007669"/>
    <property type="project" value="UniProtKB-ARBA"/>
</dbReference>
<evidence type="ECO:0000313" key="7">
    <source>
        <dbReference type="EMBL" id="BAY87459.1"/>
    </source>
</evidence>
<name>A0A1Z4M1U8_9CYAN</name>
<dbReference type="Gene3D" id="3.90.380.10">
    <property type="entry name" value="Naphthalene 1,2-dioxygenase Alpha Subunit, Chain A, domain 1"/>
    <property type="match status" value="1"/>
</dbReference>
<dbReference type="PROSITE" id="PS51296">
    <property type="entry name" value="RIESKE"/>
    <property type="match status" value="1"/>
</dbReference>
<keyword evidence="8" id="KW-1185">Reference proteome</keyword>
<reference evidence="7 8" key="1">
    <citation type="submission" date="2017-06" db="EMBL/GenBank/DDBJ databases">
        <title>Genome sequencing of cyanobaciteial culture collection at National Institute for Environmental Studies (NIES).</title>
        <authorList>
            <person name="Hirose Y."/>
            <person name="Shimura Y."/>
            <person name="Fujisawa T."/>
            <person name="Nakamura Y."/>
            <person name="Kawachi M."/>
        </authorList>
    </citation>
    <scope>NUCLEOTIDE SEQUENCE [LARGE SCALE GENOMIC DNA]</scope>
    <source>
        <strain evidence="7 8">NIES-267</strain>
    </source>
</reference>
<organism evidence="7 8">
    <name type="scientific">Calothrix parasitica NIES-267</name>
    <dbReference type="NCBI Taxonomy" id="1973488"/>
    <lineage>
        <taxon>Bacteria</taxon>
        <taxon>Bacillati</taxon>
        <taxon>Cyanobacteriota</taxon>
        <taxon>Cyanophyceae</taxon>
        <taxon>Nostocales</taxon>
        <taxon>Calotrichaceae</taxon>
        <taxon>Calothrix</taxon>
    </lineage>
</organism>
<accession>A0A1Z4M1U8</accession>
<dbReference type="Gene3D" id="2.102.10.10">
    <property type="entry name" value="Rieske [2Fe-2S] iron-sulphur domain"/>
    <property type="match status" value="1"/>
</dbReference>
<dbReference type="InterPro" id="IPR050584">
    <property type="entry name" value="Cholesterol_7-desaturase"/>
</dbReference>
<dbReference type="SUPFAM" id="SSF50022">
    <property type="entry name" value="ISP domain"/>
    <property type="match status" value="1"/>
</dbReference>
<protein>
    <submittedName>
        <fullName evidence="7">Rieske [2Fe-2S] domain-containing protein</fullName>
    </submittedName>
</protein>
<dbReference type="PANTHER" id="PTHR21266">
    <property type="entry name" value="IRON-SULFUR DOMAIN CONTAINING PROTEIN"/>
    <property type="match status" value="1"/>
</dbReference>
<evidence type="ECO:0000256" key="1">
    <source>
        <dbReference type="ARBA" id="ARBA00022714"/>
    </source>
</evidence>
<feature type="domain" description="Rieske" evidence="6">
    <location>
        <begin position="10"/>
        <end position="110"/>
    </location>
</feature>
<proteinExistence type="predicted"/>
<keyword evidence="3" id="KW-0560">Oxidoreductase</keyword>
<keyword evidence="1" id="KW-0001">2Fe-2S</keyword>